<feature type="region of interest" description="Disordered" evidence="9">
    <location>
        <begin position="399"/>
        <end position="466"/>
    </location>
</feature>
<evidence type="ECO:0000256" key="8">
    <source>
        <dbReference type="PROSITE-ProRule" id="PRU00175"/>
    </source>
</evidence>
<feature type="compositionally biased region" description="Polar residues" evidence="9">
    <location>
        <begin position="167"/>
        <end position="184"/>
    </location>
</feature>
<protein>
    <recommendedName>
        <fullName evidence="2">RING-type E3 ubiquitin transferase</fullName>
        <ecNumber evidence="2">2.3.2.27</ecNumber>
    </recommendedName>
</protein>
<feature type="region of interest" description="Disordered" evidence="9">
    <location>
        <begin position="1"/>
        <end position="20"/>
    </location>
</feature>
<name>A0A3Q7YH66_CICAR</name>
<evidence type="ECO:0000256" key="3">
    <source>
        <dbReference type="ARBA" id="ARBA00022679"/>
    </source>
</evidence>
<dbReference type="InterPro" id="IPR013083">
    <property type="entry name" value="Znf_RING/FYVE/PHD"/>
</dbReference>
<dbReference type="GO" id="GO:0061630">
    <property type="term" value="F:ubiquitin protein ligase activity"/>
    <property type="evidence" value="ECO:0007669"/>
    <property type="project" value="UniProtKB-EC"/>
</dbReference>
<dbReference type="InterPro" id="IPR045191">
    <property type="entry name" value="MBR1/2-like"/>
</dbReference>
<feature type="compositionally biased region" description="Low complexity" evidence="9">
    <location>
        <begin position="435"/>
        <end position="451"/>
    </location>
</feature>
<keyword evidence="7" id="KW-0862">Zinc</keyword>
<evidence type="ECO:0000259" key="10">
    <source>
        <dbReference type="PROSITE" id="PS50089"/>
    </source>
</evidence>
<feature type="domain" description="RING-type" evidence="10">
    <location>
        <begin position="565"/>
        <end position="606"/>
    </location>
</feature>
<feature type="compositionally biased region" description="Polar residues" evidence="9">
    <location>
        <begin position="128"/>
        <end position="138"/>
    </location>
</feature>
<evidence type="ECO:0000256" key="1">
    <source>
        <dbReference type="ARBA" id="ARBA00000900"/>
    </source>
</evidence>
<sequence length="620" mass="67863">MSQYRLANWQNNEDNSPSRESRALRLLLTTATANAALNNRSNDGGGTTTTTTTTNQSPFPPPADIISALVPPPHPSTSNSTSPRLFGSSLFHPPATSATPPSLIPLHREARAARVAPTSLIDPFNYGPQPSLNIPSRYNNNQNGGSSSSNNNNNKRTRSPDHHHTGEGSSNTQGSQHASGTTSSSRRRNLSAYNVNTASTWHFPAGNDGASVAHVARVTSQAGPSSRRTTSTAAAADNNNNYRHHHHHHHRHDAHVIPAFSPVAFFGSDSDSISPLDISRHQFPWSEYPSRRNDPSSSSPLYAATTGAEAYLRSTNLHRNNNDYVSSTVAGGSSFSFSSPFGMRGTSTGWGQSGNNNNVDFFEGVFDQPENNNDTDSGAYVHNTINVEQYVRVAPGGQVTLTSSLPAPSDPSPSNHVRQIRRPRLGMSLGPPPSRSTLAAAVAASASASGSRARRRDNNDHILTSTSPELRIERNRLRDEIFRALQHLRNGGSVRVEDLLMLDYSIVLNLLDSQERVDQINNSEDWPYEMGRVETGLTEQEIMNYIEQEVFHSTELGTSTHNETCTICQEDYVDGERIGRLDCRHIYHLDCIKQWLAVKNVCPICKQTALEIDEDEDESD</sequence>
<keyword evidence="3" id="KW-0808">Transferase</keyword>
<evidence type="ECO:0000256" key="2">
    <source>
        <dbReference type="ARBA" id="ARBA00012483"/>
    </source>
</evidence>
<dbReference type="GO" id="GO:0008270">
    <property type="term" value="F:zinc ion binding"/>
    <property type="evidence" value="ECO:0007669"/>
    <property type="project" value="UniProtKB-KW"/>
</dbReference>
<evidence type="ECO:0000256" key="9">
    <source>
        <dbReference type="SAM" id="MobiDB-lite"/>
    </source>
</evidence>
<evidence type="ECO:0000256" key="6">
    <source>
        <dbReference type="ARBA" id="ARBA00022786"/>
    </source>
</evidence>
<keyword evidence="11" id="KW-1185">Reference proteome</keyword>
<dbReference type="PROSITE" id="PS50089">
    <property type="entry name" value="ZF_RING_2"/>
    <property type="match status" value="1"/>
</dbReference>
<feature type="region of interest" description="Disordered" evidence="9">
    <location>
        <begin position="120"/>
        <end position="188"/>
    </location>
</feature>
<evidence type="ECO:0000256" key="5">
    <source>
        <dbReference type="ARBA" id="ARBA00022771"/>
    </source>
</evidence>
<evidence type="ECO:0000256" key="7">
    <source>
        <dbReference type="ARBA" id="ARBA00022833"/>
    </source>
</evidence>
<dbReference type="Pfam" id="PF13639">
    <property type="entry name" value="zf-RING_2"/>
    <property type="match status" value="1"/>
</dbReference>
<comment type="catalytic activity">
    <reaction evidence="1">
        <text>S-ubiquitinyl-[E2 ubiquitin-conjugating enzyme]-L-cysteine + [acceptor protein]-L-lysine = [E2 ubiquitin-conjugating enzyme]-L-cysteine + N(6)-ubiquitinyl-[acceptor protein]-L-lysine.</text>
        <dbReference type="EC" id="2.3.2.27"/>
    </reaction>
</comment>
<dbReference type="InterPro" id="IPR001841">
    <property type="entry name" value="Znf_RING"/>
</dbReference>
<dbReference type="SMART" id="SM00184">
    <property type="entry name" value="RING"/>
    <property type="match status" value="1"/>
</dbReference>
<proteinExistence type="predicted"/>
<dbReference type="SUPFAM" id="SSF57850">
    <property type="entry name" value="RING/U-box"/>
    <property type="match status" value="1"/>
</dbReference>
<dbReference type="PANTHER" id="PTHR22937">
    <property type="entry name" value="E3 UBIQUITIN-PROTEIN LIGASE RNF165"/>
    <property type="match status" value="1"/>
</dbReference>
<feature type="compositionally biased region" description="Low complexity" evidence="9">
    <location>
        <begin position="139"/>
        <end position="154"/>
    </location>
</feature>
<organism evidence="11 12">
    <name type="scientific">Cicer arietinum</name>
    <name type="common">Chickpea</name>
    <name type="synonym">Garbanzo</name>
    <dbReference type="NCBI Taxonomy" id="3827"/>
    <lineage>
        <taxon>Eukaryota</taxon>
        <taxon>Viridiplantae</taxon>
        <taxon>Streptophyta</taxon>
        <taxon>Embryophyta</taxon>
        <taxon>Tracheophyta</taxon>
        <taxon>Spermatophyta</taxon>
        <taxon>Magnoliopsida</taxon>
        <taxon>eudicotyledons</taxon>
        <taxon>Gunneridae</taxon>
        <taxon>Pentapetalae</taxon>
        <taxon>rosids</taxon>
        <taxon>fabids</taxon>
        <taxon>Fabales</taxon>
        <taxon>Fabaceae</taxon>
        <taxon>Papilionoideae</taxon>
        <taxon>50 kb inversion clade</taxon>
        <taxon>NPAAA clade</taxon>
        <taxon>Hologalegina</taxon>
        <taxon>IRL clade</taxon>
        <taxon>Cicereae</taxon>
        <taxon>Cicer</taxon>
    </lineage>
</organism>
<dbReference type="Proteomes" id="UP000087171">
    <property type="component" value="Chromosome Ca8"/>
</dbReference>
<dbReference type="RefSeq" id="XP_027193455.1">
    <property type="nucleotide sequence ID" value="XM_027337654.1"/>
</dbReference>
<dbReference type="Gene3D" id="3.30.40.10">
    <property type="entry name" value="Zinc/RING finger domain, C3HC4 (zinc finger)"/>
    <property type="match status" value="1"/>
</dbReference>
<reference evidence="11" key="1">
    <citation type="journal article" date="2013" name="Nat. Biotechnol.">
        <title>Draft genome sequence of chickpea (Cicer arietinum) provides a resource for trait improvement.</title>
        <authorList>
            <person name="Varshney R.K."/>
            <person name="Song C."/>
            <person name="Saxena R.K."/>
            <person name="Azam S."/>
            <person name="Yu S."/>
            <person name="Sharpe A.G."/>
            <person name="Cannon S."/>
            <person name="Baek J."/>
            <person name="Rosen B.D."/>
            <person name="Tar'an B."/>
            <person name="Millan T."/>
            <person name="Zhang X."/>
            <person name="Ramsay L.D."/>
            <person name="Iwata A."/>
            <person name="Wang Y."/>
            <person name="Nelson W."/>
            <person name="Farmer A.D."/>
            <person name="Gaur P.M."/>
            <person name="Soderlund C."/>
            <person name="Penmetsa R.V."/>
            <person name="Xu C."/>
            <person name="Bharti A.K."/>
            <person name="He W."/>
            <person name="Winter P."/>
            <person name="Zhao S."/>
            <person name="Hane J.K."/>
            <person name="Carrasquilla-Garcia N."/>
            <person name="Condie J.A."/>
            <person name="Upadhyaya H.D."/>
            <person name="Luo M.C."/>
            <person name="Thudi M."/>
            <person name="Gowda C.L."/>
            <person name="Singh N.P."/>
            <person name="Lichtenzveig J."/>
            <person name="Gali K.K."/>
            <person name="Rubio J."/>
            <person name="Nadarajan N."/>
            <person name="Dolezel J."/>
            <person name="Bansal K.C."/>
            <person name="Xu X."/>
            <person name="Edwards D."/>
            <person name="Zhang G."/>
            <person name="Kahl G."/>
            <person name="Gil J."/>
            <person name="Singh K.B."/>
            <person name="Datta S.K."/>
            <person name="Jackson S.A."/>
            <person name="Wang J."/>
            <person name="Cook D.R."/>
        </authorList>
    </citation>
    <scope>NUCLEOTIDE SEQUENCE [LARGE SCALE GENOMIC DNA]</scope>
    <source>
        <strain evidence="11">cv. CDC Frontier</strain>
    </source>
</reference>
<evidence type="ECO:0000256" key="4">
    <source>
        <dbReference type="ARBA" id="ARBA00022723"/>
    </source>
</evidence>
<dbReference type="AlphaFoldDB" id="A0A3Q7YH66"/>
<keyword evidence="5 8" id="KW-0863">Zinc-finger</keyword>
<keyword evidence="6" id="KW-0833">Ubl conjugation pathway</keyword>
<gene>
    <name evidence="12" type="primary">LOC101502092</name>
</gene>
<dbReference type="EC" id="2.3.2.27" evidence="2"/>
<evidence type="ECO:0000313" key="12">
    <source>
        <dbReference type="RefSeq" id="XP_027193455.1"/>
    </source>
</evidence>
<keyword evidence="4" id="KW-0479">Metal-binding</keyword>
<feature type="compositionally biased region" description="Polar residues" evidence="9">
    <location>
        <begin position="1"/>
        <end position="15"/>
    </location>
</feature>
<evidence type="ECO:0000313" key="11">
    <source>
        <dbReference type="Proteomes" id="UP000087171"/>
    </source>
</evidence>
<reference evidence="12" key="2">
    <citation type="submission" date="2025-08" db="UniProtKB">
        <authorList>
            <consortium name="RefSeq"/>
        </authorList>
    </citation>
    <scope>IDENTIFICATION</scope>
    <source>
        <tissue evidence="12">Etiolated seedlings</tissue>
    </source>
</reference>
<accession>A0A3Q7YH66</accession>
<feature type="region of interest" description="Disordered" evidence="9">
    <location>
        <begin position="37"/>
        <end position="105"/>
    </location>
</feature>
<dbReference type="PANTHER" id="PTHR22937:SF163">
    <property type="entry name" value="RING-TYPE E3 UBIQUITIN TRANSFERASE"/>
    <property type="match status" value="1"/>
</dbReference>